<dbReference type="EMBL" id="FOLM01000002">
    <property type="protein sequence ID" value="SFC26165.1"/>
    <property type="molecule type" value="Genomic_DNA"/>
</dbReference>
<proteinExistence type="predicted"/>
<evidence type="ECO:0000313" key="3">
    <source>
        <dbReference type="Proteomes" id="UP000199207"/>
    </source>
</evidence>
<accession>A0A1I1HQS5</accession>
<dbReference type="AlphaFoldDB" id="A0A1I1HQS5"/>
<gene>
    <name evidence="2" type="ORF">SAMN05421773_102483</name>
</gene>
<evidence type="ECO:0000313" key="2">
    <source>
        <dbReference type="EMBL" id="SFC26165.1"/>
    </source>
</evidence>
<evidence type="ECO:0000256" key="1">
    <source>
        <dbReference type="SAM" id="Phobius"/>
    </source>
</evidence>
<feature type="transmembrane region" description="Helical" evidence="1">
    <location>
        <begin position="6"/>
        <end position="25"/>
    </location>
</feature>
<reference evidence="2 3" key="1">
    <citation type="submission" date="2016-10" db="EMBL/GenBank/DDBJ databases">
        <authorList>
            <person name="de Groot N.N."/>
        </authorList>
    </citation>
    <scope>NUCLEOTIDE SEQUENCE [LARGE SCALE GENOMIC DNA]</scope>
    <source>
        <strain evidence="2 3">CGMCC 4.5739</strain>
    </source>
</reference>
<name>A0A1I1HQS5_9ACTN</name>
<keyword evidence="1" id="KW-1133">Transmembrane helix</keyword>
<keyword evidence="1" id="KW-0812">Transmembrane</keyword>
<keyword evidence="1" id="KW-0472">Membrane</keyword>
<sequence>MLEFTFVALMVLVVVGTAAFTGLVVKKLYEGQR</sequence>
<organism evidence="2 3">
    <name type="scientific">Streptomyces aidingensis</name>
    <dbReference type="NCBI Taxonomy" id="910347"/>
    <lineage>
        <taxon>Bacteria</taxon>
        <taxon>Bacillati</taxon>
        <taxon>Actinomycetota</taxon>
        <taxon>Actinomycetes</taxon>
        <taxon>Kitasatosporales</taxon>
        <taxon>Streptomycetaceae</taxon>
        <taxon>Streptomyces</taxon>
    </lineage>
</organism>
<keyword evidence="3" id="KW-1185">Reference proteome</keyword>
<protein>
    <submittedName>
        <fullName evidence="2">Uncharacterized protein</fullName>
    </submittedName>
</protein>
<dbReference type="Proteomes" id="UP000199207">
    <property type="component" value="Unassembled WGS sequence"/>
</dbReference>